<feature type="transmembrane region" description="Helical" evidence="1">
    <location>
        <begin position="25"/>
        <end position="44"/>
    </location>
</feature>
<evidence type="ECO:0000256" key="1">
    <source>
        <dbReference type="SAM" id="Phobius"/>
    </source>
</evidence>
<feature type="transmembrane region" description="Helical" evidence="1">
    <location>
        <begin position="56"/>
        <end position="74"/>
    </location>
</feature>
<proteinExistence type="predicted"/>
<keyword evidence="1" id="KW-0472">Membrane</keyword>
<evidence type="ECO:0000313" key="2">
    <source>
        <dbReference type="EMBL" id="VFA89968.1"/>
    </source>
</evidence>
<dbReference type="EMBL" id="CAACYD010000007">
    <property type="protein sequence ID" value="VFA89968.1"/>
    <property type="molecule type" value="Genomic_DNA"/>
</dbReference>
<keyword evidence="1" id="KW-0812">Transmembrane</keyword>
<dbReference type="GeneID" id="60751517"/>
<reference evidence="2 3" key="1">
    <citation type="submission" date="2019-02" db="EMBL/GenBank/DDBJ databases">
        <authorList>
            <consortium name="Pathogen Informatics"/>
        </authorList>
    </citation>
    <scope>NUCLEOTIDE SEQUENCE [LARGE SCALE GENOMIC DNA]</scope>
    <source>
        <strain evidence="2 3">3012STDY6756503</strain>
    </source>
</reference>
<dbReference type="RefSeq" id="WP_006898771.1">
    <property type="nucleotide sequence ID" value="NZ_CAACYD010000007.1"/>
</dbReference>
<gene>
    <name evidence="2" type="ORF">NCTC8139_03546</name>
</gene>
<organism evidence="2 3">
    <name type="scientific">Gordonia paraffinivorans</name>
    <dbReference type="NCBI Taxonomy" id="175628"/>
    <lineage>
        <taxon>Bacteria</taxon>
        <taxon>Bacillati</taxon>
        <taxon>Actinomycetota</taxon>
        <taxon>Actinomycetes</taxon>
        <taxon>Mycobacteriales</taxon>
        <taxon>Gordoniaceae</taxon>
        <taxon>Gordonia</taxon>
    </lineage>
</organism>
<comment type="caution">
    <text evidence="2">The sequence shown here is derived from an EMBL/GenBank/DDBJ whole genome shotgun (WGS) entry which is preliminary data.</text>
</comment>
<dbReference type="Proteomes" id="UP000360750">
    <property type="component" value="Unassembled WGS sequence"/>
</dbReference>
<dbReference type="AlphaFoldDB" id="A0ABD7V6F4"/>
<protein>
    <submittedName>
        <fullName evidence="2">Protein of uncharacterized function (DUF2537)</fullName>
    </submittedName>
</protein>
<dbReference type="InterPro" id="IPR024244">
    <property type="entry name" value="DUF2537"/>
</dbReference>
<feature type="transmembrane region" description="Helical" evidence="1">
    <location>
        <begin position="86"/>
        <end position="106"/>
    </location>
</feature>
<evidence type="ECO:0000313" key="3">
    <source>
        <dbReference type="Proteomes" id="UP000360750"/>
    </source>
</evidence>
<name>A0ABD7V6F4_9ACTN</name>
<keyword evidence="1" id="KW-1133">Transmembrane helix</keyword>
<accession>A0ABD7V6F4</accession>
<sequence>MNTRDPFAADAESPAWVGADEPTPWGLGSIVAVICALFGAFVLVGIYELIGNIQRFLGLAAVVVVAGGLGWTLWEFRHRRVWRWIVWGLLTGFLAGVASSVALLVIGR</sequence>
<dbReference type="Pfam" id="PF10801">
    <property type="entry name" value="DUF2537"/>
    <property type="match status" value="1"/>
</dbReference>